<dbReference type="PANTHER" id="PTHR43861">
    <property type="entry name" value="TRANS-ACONITATE 2-METHYLTRANSFERASE-RELATED"/>
    <property type="match status" value="1"/>
</dbReference>
<dbReference type="CDD" id="cd02440">
    <property type="entry name" value="AdoMet_MTases"/>
    <property type="match status" value="1"/>
</dbReference>
<dbReference type="InterPro" id="IPR013216">
    <property type="entry name" value="Methyltransf_11"/>
</dbReference>
<evidence type="ECO:0000313" key="2">
    <source>
        <dbReference type="EMBL" id="TYS88533.1"/>
    </source>
</evidence>
<organism evidence="2 3">
    <name type="scientific">Rossellomorea aquimaris</name>
    <dbReference type="NCBI Taxonomy" id="189382"/>
    <lineage>
        <taxon>Bacteria</taxon>
        <taxon>Bacillati</taxon>
        <taxon>Bacillota</taxon>
        <taxon>Bacilli</taxon>
        <taxon>Bacillales</taxon>
        <taxon>Bacillaceae</taxon>
        <taxon>Rossellomorea</taxon>
    </lineage>
</organism>
<accession>A0A5D4UML5</accession>
<dbReference type="Pfam" id="PF08241">
    <property type="entry name" value="Methyltransf_11"/>
    <property type="match status" value="1"/>
</dbReference>
<dbReference type="EMBL" id="VTEZ01000001">
    <property type="protein sequence ID" value="TYS88533.1"/>
    <property type="molecule type" value="Genomic_DNA"/>
</dbReference>
<dbReference type="Gene3D" id="3.40.50.150">
    <property type="entry name" value="Vaccinia Virus protein VP39"/>
    <property type="match status" value="1"/>
</dbReference>
<feature type="domain" description="Methyltransferase type 11" evidence="1">
    <location>
        <begin position="50"/>
        <end position="145"/>
    </location>
</feature>
<reference evidence="2 3" key="1">
    <citation type="submission" date="2019-08" db="EMBL/GenBank/DDBJ databases">
        <title>Bacillus genomes from the desert of Cuatro Cienegas, Coahuila.</title>
        <authorList>
            <person name="Olmedo-Alvarez G."/>
        </authorList>
    </citation>
    <scope>NUCLEOTIDE SEQUENCE [LARGE SCALE GENOMIC DNA]</scope>
    <source>
        <strain evidence="2 3">CH87b_3T</strain>
    </source>
</reference>
<name>A0A5D4UML5_9BACI</name>
<keyword evidence="2" id="KW-0808">Transferase</keyword>
<dbReference type="AlphaFoldDB" id="A0A5D4UML5"/>
<gene>
    <name evidence="2" type="ORF">FZC85_03685</name>
</gene>
<dbReference type="OrthoDB" id="9791837at2"/>
<dbReference type="InterPro" id="IPR029063">
    <property type="entry name" value="SAM-dependent_MTases_sf"/>
</dbReference>
<dbReference type="SUPFAM" id="SSF53335">
    <property type="entry name" value="S-adenosyl-L-methionine-dependent methyltransferases"/>
    <property type="match status" value="1"/>
</dbReference>
<dbReference type="PANTHER" id="PTHR43861:SF1">
    <property type="entry name" value="TRANS-ACONITATE 2-METHYLTRANSFERASE"/>
    <property type="match status" value="1"/>
</dbReference>
<evidence type="ECO:0000313" key="3">
    <source>
        <dbReference type="Proteomes" id="UP000324269"/>
    </source>
</evidence>
<keyword evidence="2" id="KW-0489">Methyltransferase</keyword>
<sequence length="261" mass="29408">MLDILKQNKKSWDKVARHFNGKDALPSYGPFTQTEDELRLFDDITSKRVLDIGCGSGHSLLYMKEMGASELWGVDLSETQIETAKETLKGLDANLSCSPMEEDIGLPKDYFDIVYSVYAIGWTTDLPSTLRLIHSYLKTGGSLIFSWDHPLYPHMKSEDGQIYLDGSYQEEGVTTYPNFKGEDAPVVIPKRKLSTYLNEVIKAGFMIELVIESDVSAAFDSVEEEVSDRYYSLYKARKFPTTMVIKARKGESSCSIEESSI</sequence>
<proteinExistence type="predicted"/>
<comment type="caution">
    <text evidence="2">The sequence shown here is derived from an EMBL/GenBank/DDBJ whole genome shotgun (WGS) entry which is preliminary data.</text>
</comment>
<protein>
    <submittedName>
        <fullName evidence="2">Class I SAM-dependent methyltransferase</fullName>
    </submittedName>
</protein>
<dbReference type="GO" id="GO:0008757">
    <property type="term" value="F:S-adenosylmethionine-dependent methyltransferase activity"/>
    <property type="evidence" value="ECO:0007669"/>
    <property type="project" value="InterPro"/>
</dbReference>
<dbReference type="Proteomes" id="UP000324269">
    <property type="component" value="Unassembled WGS sequence"/>
</dbReference>
<dbReference type="GO" id="GO:0032259">
    <property type="term" value="P:methylation"/>
    <property type="evidence" value="ECO:0007669"/>
    <property type="project" value="UniProtKB-KW"/>
</dbReference>
<evidence type="ECO:0000259" key="1">
    <source>
        <dbReference type="Pfam" id="PF08241"/>
    </source>
</evidence>